<evidence type="ECO:0000313" key="3">
    <source>
        <dbReference type="Proteomes" id="UP000053105"/>
    </source>
</evidence>
<gene>
    <name evidence="2" type="ORF">WN51_07656</name>
</gene>
<protein>
    <submittedName>
        <fullName evidence="2">Uncharacterized protein</fullName>
    </submittedName>
</protein>
<name>A0A0M8ZQW7_9HYME</name>
<proteinExistence type="predicted"/>
<dbReference type="AlphaFoldDB" id="A0A0M8ZQW7"/>
<evidence type="ECO:0000256" key="1">
    <source>
        <dbReference type="SAM" id="MobiDB-lite"/>
    </source>
</evidence>
<dbReference type="STRING" id="166423.A0A0M8ZQW7"/>
<reference evidence="2 3" key="1">
    <citation type="submission" date="2015-07" db="EMBL/GenBank/DDBJ databases">
        <title>The genome of Melipona quadrifasciata.</title>
        <authorList>
            <person name="Pan H."/>
            <person name="Kapheim K."/>
        </authorList>
    </citation>
    <scope>NUCLEOTIDE SEQUENCE [LARGE SCALE GENOMIC DNA]</scope>
    <source>
        <strain evidence="2">0111107301</strain>
        <tissue evidence="2">Whole body</tissue>
    </source>
</reference>
<accession>A0A0M8ZQW7</accession>
<dbReference type="Proteomes" id="UP000053105">
    <property type="component" value="Unassembled WGS sequence"/>
</dbReference>
<feature type="region of interest" description="Disordered" evidence="1">
    <location>
        <begin position="85"/>
        <end position="109"/>
    </location>
</feature>
<sequence length="118" mass="13292">MQTFEWTKQNTGAIARYQTTPLLFDVYPTPPSSQITVINPRPGTTISVLLLLVTDSCQGYQRNFDDQQKDHREDETIVVDIIPPQYQLSPPHSPPPGNIPKTPEKGENLGMKIFLNNT</sequence>
<keyword evidence="3" id="KW-1185">Reference proteome</keyword>
<evidence type="ECO:0000313" key="2">
    <source>
        <dbReference type="EMBL" id="KOX67803.1"/>
    </source>
</evidence>
<organism evidence="2 3">
    <name type="scientific">Melipona quadrifasciata</name>
    <dbReference type="NCBI Taxonomy" id="166423"/>
    <lineage>
        <taxon>Eukaryota</taxon>
        <taxon>Metazoa</taxon>
        <taxon>Ecdysozoa</taxon>
        <taxon>Arthropoda</taxon>
        <taxon>Hexapoda</taxon>
        <taxon>Insecta</taxon>
        <taxon>Pterygota</taxon>
        <taxon>Neoptera</taxon>
        <taxon>Endopterygota</taxon>
        <taxon>Hymenoptera</taxon>
        <taxon>Apocrita</taxon>
        <taxon>Aculeata</taxon>
        <taxon>Apoidea</taxon>
        <taxon>Anthophila</taxon>
        <taxon>Apidae</taxon>
        <taxon>Melipona</taxon>
    </lineage>
</organism>
<dbReference type="EMBL" id="KQ435970">
    <property type="protein sequence ID" value="KOX67803.1"/>
    <property type="molecule type" value="Genomic_DNA"/>
</dbReference>